<evidence type="ECO:0000313" key="2">
    <source>
        <dbReference type="Proteomes" id="UP000177369"/>
    </source>
</evidence>
<proteinExistence type="predicted"/>
<dbReference type="Proteomes" id="UP000177369">
    <property type="component" value="Unassembled WGS sequence"/>
</dbReference>
<protein>
    <submittedName>
        <fullName evidence="1">Uncharacterized protein</fullName>
    </submittedName>
</protein>
<dbReference type="AlphaFoldDB" id="A0A1F5G7P2"/>
<organism evidence="1 2">
    <name type="scientific">Candidatus Curtissbacteria bacterium RIFCSPHIGHO2_02_FULL_40_16b</name>
    <dbReference type="NCBI Taxonomy" id="1797714"/>
    <lineage>
        <taxon>Bacteria</taxon>
        <taxon>Candidatus Curtissiibacteriota</taxon>
    </lineage>
</organism>
<dbReference type="EMBL" id="MFBD01000043">
    <property type="protein sequence ID" value="OGD87835.1"/>
    <property type="molecule type" value="Genomic_DNA"/>
</dbReference>
<sequence length="109" mass="12365">MPKEAGQQQYCITIDRDQVPSISVLEAVSEVALLGAIRLVELLPYIDAKNDETFQKFKSDVKKIIAMAIMSLEVRFVKGRGWEVPEDHPMVDPLSLEEMKSRAIQIHQI</sequence>
<gene>
    <name evidence="1" type="ORF">A3D04_02605</name>
</gene>
<comment type="caution">
    <text evidence="1">The sequence shown here is derived from an EMBL/GenBank/DDBJ whole genome shotgun (WGS) entry which is preliminary data.</text>
</comment>
<accession>A0A1F5G7P2</accession>
<name>A0A1F5G7P2_9BACT</name>
<dbReference type="STRING" id="1797714.A3D04_02605"/>
<evidence type="ECO:0000313" key="1">
    <source>
        <dbReference type="EMBL" id="OGD87835.1"/>
    </source>
</evidence>
<reference evidence="1 2" key="1">
    <citation type="journal article" date="2016" name="Nat. Commun.">
        <title>Thousands of microbial genomes shed light on interconnected biogeochemical processes in an aquifer system.</title>
        <authorList>
            <person name="Anantharaman K."/>
            <person name="Brown C.T."/>
            <person name="Hug L.A."/>
            <person name="Sharon I."/>
            <person name="Castelle C.J."/>
            <person name="Probst A.J."/>
            <person name="Thomas B.C."/>
            <person name="Singh A."/>
            <person name="Wilkins M.J."/>
            <person name="Karaoz U."/>
            <person name="Brodie E.L."/>
            <person name="Williams K.H."/>
            <person name="Hubbard S.S."/>
            <person name="Banfield J.F."/>
        </authorList>
    </citation>
    <scope>NUCLEOTIDE SEQUENCE [LARGE SCALE GENOMIC DNA]</scope>
</reference>